<protein>
    <recommendedName>
        <fullName evidence="4 14">Phosphatidylglycerol lysyltransferase</fullName>
        <ecNumber evidence="3 14">2.3.2.3</ecNumber>
    </recommendedName>
    <alternativeName>
        <fullName evidence="12 14">Lysylphosphatidylglycerol synthase</fullName>
    </alternativeName>
</protein>
<dbReference type="GO" id="GO:0006629">
    <property type="term" value="P:lipid metabolic process"/>
    <property type="evidence" value="ECO:0007669"/>
    <property type="project" value="UniProtKB-KW"/>
</dbReference>
<feature type="transmembrane region" description="Helical" evidence="14">
    <location>
        <begin position="46"/>
        <end position="67"/>
    </location>
</feature>
<dbReference type="InterPro" id="IPR016181">
    <property type="entry name" value="Acyl_CoA_acyltransferase"/>
</dbReference>
<evidence type="ECO:0000256" key="4">
    <source>
        <dbReference type="ARBA" id="ARBA00021546"/>
    </source>
</evidence>
<dbReference type="EC" id="2.3.2.3" evidence="3 14"/>
<keyword evidence="8 14" id="KW-1133">Transmembrane helix</keyword>
<evidence type="ECO:0000313" key="17">
    <source>
        <dbReference type="Proteomes" id="UP000310541"/>
    </source>
</evidence>
<feature type="transmembrane region" description="Helical" evidence="14">
    <location>
        <begin position="230"/>
        <end position="259"/>
    </location>
</feature>
<evidence type="ECO:0000256" key="5">
    <source>
        <dbReference type="ARBA" id="ARBA00022475"/>
    </source>
</evidence>
<dbReference type="PANTHER" id="PTHR34697:SF2">
    <property type="entry name" value="PHOSPHATIDYLGLYCEROL LYSYLTRANSFERASE"/>
    <property type="match status" value="1"/>
</dbReference>
<keyword evidence="9 14" id="KW-0443">Lipid metabolism</keyword>
<dbReference type="NCBIfam" id="NF033480">
    <property type="entry name" value="bifunc_MprF"/>
    <property type="match status" value="1"/>
</dbReference>
<dbReference type="RefSeq" id="WP_136946003.1">
    <property type="nucleotide sequence ID" value="NZ_SWFM01000001.1"/>
</dbReference>
<evidence type="ECO:0000256" key="10">
    <source>
        <dbReference type="ARBA" id="ARBA00023136"/>
    </source>
</evidence>
<dbReference type="GO" id="GO:0050071">
    <property type="term" value="F:phosphatidylglycerol lysyltransferase activity"/>
    <property type="evidence" value="ECO:0007669"/>
    <property type="project" value="UniProtKB-EC"/>
</dbReference>
<evidence type="ECO:0000256" key="9">
    <source>
        <dbReference type="ARBA" id="ARBA00023098"/>
    </source>
</evidence>
<keyword evidence="11 14" id="KW-0046">Antibiotic resistance</keyword>
<evidence type="ECO:0000256" key="2">
    <source>
        <dbReference type="ARBA" id="ARBA00008627"/>
    </source>
</evidence>
<dbReference type="InterPro" id="IPR051211">
    <property type="entry name" value="PG_lysyltransferase"/>
</dbReference>
<feature type="transmembrane region" description="Helical" evidence="14">
    <location>
        <begin position="271"/>
        <end position="295"/>
    </location>
</feature>
<feature type="transmembrane region" description="Helical" evidence="14">
    <location>
        <begin position="197"/>
        <end position="218"/>
    </location>
</feature>
<gene>
    <name evidence="14 16" type="primary">mprF</name>
    <name evidence="16" type="ORF">FBF83_04960</name>
</gene>
<sequence>MNKQTALQVLKVLFPLLLFALAAVEISQFTSNIDMKLLRHEVSQFNLVMLLFVLLLTMGAVSPMIFYDALIVKFMQKTPPLRKLIKQSVIANSFSNLLGFGGLVGGMLRTYFFQAYESDRGKLIKTITSVSLFYLTGISLLSWLVLAAYRQSPLLTNTKWLYLAVIAIGMYLPFLLIMFLIRKDKTTNRPFDLKIKYQLIGVSLVEWTSAFLAVWVLSSAIDLNLSVGQLFPIFIVASCAGVMSMIPGGLGSFDLVFIWGTQLLGIQDEKVLFLLILYRLGYFLLPFLLAVILFIKEYWDKWNASWNQLPLIVIQRISHVLITTLVFLSGFILLLSAALPGIIGRLAIIEELFSLPFLVTVSHQLSVATGFVLIGLSRGIQYKVKWAYYVTLAVLFCAAIFTFSKGFDYEEAIFILMVALLLRLSKSRFYRESYVLTWSRILFDSTSIVFITSIYITVGYVTLPFRETVPNKLAPFIMTNPHNLIDSAWIGLLIAFLFFTIGYFVIKPHEWVMETTRGEEDRIQEHLRNYEGSTLTHLFFLHDKYMFWNTKNNVLFFYQKSADKLVILGDPIGEKSEFRNAIEEFQKLSDLYGYSPVFYQVSKEMLSYLHESGFDFFKLGEEAYVNLQLFSLVGKKMKTARAVKNKFERENFRVELAKPPFSNELMTKLEEVSDEWLRGRNEKGFSLGFFDEHYLNQSEIALVRDRDNKIIAFTNLMPVYDNDQTISVDLMRFKRSAPSGTMDYVFLSLFEWAKDEGYQKFNLGMAPLSNVGLSKFSFLSEKVASQIFLHGHIFYHFQGLRKFKGKYANEWEGKYLAYRKKSSLPITMTHVSMLISGKWKMGSDPSLTPPAIHAKKTKSAYH</sequence>
<keyword evidence="6 14" id="KW-0808">Transferase</keyword>
<evidence type="ECO:0000313" key="16">
    <source>
        <dbReference type="EMBL" id="TKD72153.1"/>
    </source>
</evidence>
<evidence type="ECO:0000256" key="13">
    <source>
        <dbReference type="ARBA" id="ARBA00047540"/>
    </source>
</evidence>
<evidence type="ECO:0000256" key="11">
    <source>
        <dbReference type="ARBA" id="ARBA00023251"/>
    </source>
</evidence>
<feature type="transmembrane region" description="Helical" evidence="14">
    <location>
        <begin position="355"/>
        <end position="374"/>
    </location>
</feature>
<dbReference type="OrthoDB" id="145485at2"/>
<dbReference type="SUPFAM" id="SSF55729">
    <property type="entry name" value="Acyl-CoA N-acyltransferases (Nat)"/>
    <property type="match status" value="1"/>
</dbReference>
<feature type="transmembrane region" description="Helical" evidence="14">
    <location>
        <begin position="488"/>
        <end position="506"/>
    </location>
</feature>
<dbReference type="Proteomes" id="UP000310541">
    <property type="component" value="Unassembled WGS sequence"/>
</dbReference>
<name>A0A4U1MLP9_9BACL</name>
<comment type="caution">
    <text evidence="16">The sequence shown here is derived from an EMBL/GenBank/DDBJ whole genome shotgun (WGS) entry which is preliminary data.</text>
</comment>
<comment type="catalytic activity">
    <reaction evidence="13 14">
        <text>L-lysyl-tRNA(Lys) + a 1,2-diacyl-sn-glycero-3-phospho-(1'-sn-glycerol) = a 1,2-diacyl-sn-glycero-3-phospho-1'-(3'-O-L-lysyl)-sn-glycerol + tRNA(Lys)</text>
        <dbReference type="Rhea" id="RHEA:10668"/>
        <dbReference type="Rhea" id="RHEA-COMP:9696"/>
        <dbReference type="Rhea" id="RHEA-COMP:9697"/>
        <dbReference type="ChEBI" id="CHEBI:64716"/>
        <dbReference type="ChEBI" id="CHEBI:75792"/>
        <dbReference type="ChEBI" id="CHEBI:78442"/>
        <dbReference type="ChEBI" id="CHEBI:78529"/>
        <dbReference type="EC" id="2.3.2.3"/>
    </reaction>
</comment>
<proteinExistence type="inferred from homology"/>
<feature type="transmembrane region" description="Helical" evidence="14">
    <location>
        <begin position="441"/>
        <end position="463"/>
    </location>
</feature>
<organism evidence="16 17">
    <name type="scientific">Guptibacillus hwajinpoensis</name>
    <dbReference type="NCBI Taxonomy" id="208199"/>
    <lineage>
        <taxon>Bacteria</taxon>
        <taxon>Bacillati</taxon>
        <taxon>Bacillota</taxon>
        <taxon>Bacilli</taxon>
        <taxon>Bacillales</taxon>
        <taxon>Guptibacillaceae</taxon>
        <taxon>Guptibacillus</taxon>
    </lineage>
</organism>
<evidence type="ECO:0000256" key="12">
    <source>
        <dbReference type="ARBA" id="ARBA00031899"/>
    </source>
</evidence>
<dbReference type="Pfam" id="PF09924">
    <property type="entry name" value="LPG_synthase_C"/>
    <property type="match status" value="1"/>
</dbReference>
<feature type="transmembrane region" description="Helical" evidence="14">
    <location>
        <begin position="316"/>
        <end position="343"/>
    </location>
</feature>
<feature type="transmembrane region" description="Helical" evidence="14">
    <location>
        <begin position="161"/>
        <end position="181"/>
    </location>
</feature>
<feature type="transmembrane region" description="Helical" evidence="14">
    <location>
        <begin position="88"/>
        <end position="112"/>
    </location>
</feature>
<dbReference type="AlphaFoldDB" id="A0A4U1MLP9"/>
<dbReference type="InterPro" id="IPR022791">
    <property type="entry name" value="L-PG_synthase/AglD"/>
</dbReference>
<feature type="domain" description="Phosphatidylglycerol lysyltransferase C-terminal" evidence="15">
    <location>
        <begin position="528"/>
        <end position="818"/>
    </location>
</feature>
<keyword evidence="5" id="KW-1003">Cell membrane</keyword>
<dbReference type="InterPro" id="IPR024320">
    <property type="entry name" value="LPG_synthase_C"/>
</dbReference>
<dbReference type="PANTHER" id="PTHR34697">
    <property type="entry name" value="PHOSPHATIDYLGLYCEROL LYSYLTRANSFERASE"/>
    <property type="match status" value="1"/>
</dbReference>
<evidence type="ECO:0000256" key="1">
    <source>
        <dbReference type="ARBA" id="ARBA00004651"/>
    </source>
</evidence>
<comment type="function">
    <text evidence="14">Catalyzes the transfer of a lysyl group from L-lysyl-tRNA(Lys) to membrane-bound phosphatidylglycerol (PG), which produces lysylphosphatidylglycerol (LPG), a major component of the bacterial membrane with a positive net charge. LPG synthesis contributes to bacterial virulence as it is involved in the resistance mechanism against cationic antimicrobial peptides (CAMP) produces by the host's immune system (defensins, cathelicidins) and by the competing microorganisms.</text>
</comment>
<reference evidence="16 17" key="1">
    <citation type="submission" date="2019-04" db="EMBL/GenBank/DDBJ databases">
        <title>Genome sequence of Bacillus hwajinpoensis strain Y2.</title>
        <authorList>
            <person name="Fair J.L."/>
            <person name="Maclea K.S."/>
        </authorList>
    </citation>
    <scope>NUCLEOTIDE SEQUENCE [LARGE SCALE GENOMIC DNA]</scope>
    <source>
        <strain evidence="16 17">Y2</strain>
    </source>
</reference>
<feature type="transmembrane region" description="Helical" evidence="14">
    <location>
        <begin position="386"/>
        <end position="406"/>
    </location>
</feature>
<evidence type="ECO:0000256" key="8">
    <source>
        <dbReference type="ARBA" id="ARBA00022989"/>
    </source>
</evidence>
<comment type="subcellular location">
    <subcellularLocation>
        <location evidence="1 14">Cell membrane</location>
        <topology evidence="1 14">Multi-pass membrane protein</topology>
    </subcellularLocation>
</comment>
<dbReference type="GO" id="GO:0046677">
    <property type="term" value="P:response to antibiotic"/>
    <property type="evidence" value="ECO:0007669"/>
    <property type="project" value="UniProtKB-KW"/>
</dbReference>
<evidence type="ECO:0000256" key="6">
    <source>
        <dbReference type="ARBA" id="ARBA00022679"/>
    </source>
</evidence>
<evidence type="ECO:0000256" key="7">
    <source>
        <dbReference type="ARBA" id="ARBA00022692"/>
    </source>
</evidence>
<evidence type="ECO:0000256" key="3">
    <source>
        <dbReference type="ARBA" id="ARBA00012014"/>
    </source>
</evidence>
<dbReference type="GO" id="GO:0055091">
    <property type="term" value="P:phospholipid homeostasis"/>
    <property type="evidence" value="ECO:0007669"/>
    <property type="project" value="TreeGrafter"/>
</dbReference>
<keyword evidence="10 14" id="KW-0472">Membrane</keyword>
<comment type="similarity">
    <text evidence="2 14">Belongs to the LPG synthase family.</text>
</comment>
<dbReference type="Pfam" id="PF03706">
    <property type="entry name" value="LPG_synthase_TM"/>
    <property type="match status" value="1"/>
</dbReference>
<keyword evidence="7 14" id="KW-0812">Transmembrane</keyword>
<evidence type="ECO:0000256" key="14">
    <source>
        <dbReference type="RuleBase" id="RU363042"/>
    </source>
</evidence>
<evidence type="ECO:0000259" key="15">
    <source>
        <dbReference type="Pfam" id="PF09924"/>
    </source>
</evidence>
<feature type="transmembrane region" description="Helical" evidence="14">
    <location>
        <begin position="132"/>
        <end position="149"/>
    </location>
</feature>
<dbReference type="EMBL" id="SWFM01000001">
    <property type="protein sequence ID" value="TKD72153.1"/>
    <property type="molecule type" value="Genomic_DNA"/>
</dbReference>
<accession>A0A4U1MLP9</accession>
<dbReference type="GO" id="GO:0005886">
    <property type="term" value="C:plasma membrane"/>
    <property type="evidence" value="ECO:0007669"/>
    <property type="project" value="UniProtKB-SubCell"/>
</dbReference>